<evidence type="ECO:0000313" key="1">
    <source>
        <dbReference type="EMBL" id="BAV42867.1"/>
    </source>
</evidence>
<evidence type="ECO:0000313" key="2">
    <source>
        <dbReference type="Proteomes" id="UP000218067"/>
    </source>
</evidence>
<protein>
    <submittedName>
        <fullName evidence="1">Uncharacterized protein</fullName>
    </submittedName>
</protein>
<gene>
    <name evidence="1" type="ORF">SHTP_3894</name>
</gene>
<accession>A0A1B4Y744</accession>
<sequence>MIKYGSTFHPHNGGRYHPDAELRHDAAIVDRTVAAPCPESHTHSLDIPMKSAGSLLCIPPVELSEHHSSV</sequence>
<name>A0A1B4Y744_MYCUL</name>
<dbReference type="Proteomes" id="UP000218067">
    <property type="component" value="Chromosome"/>
</dbReference>
<reference evidence="1 2" key="1">
    <citation type="submission" date="2016-08" db="EMBL/GenBank/DDBJ databases">
        <title>Complete genome sequence of Mycobacterium shinshuense, a subspecies of M. ulcerans.</title>
        <authorList>
            <person name="Yoshida M."/>
            <person name="Ogura Y."/>
            <person name="Hayashi T."/>
            <person name="Hoshino Y."/>
        </authorList>
    </citation>
    <scope>NUCLEOTIDE SEQUENCE [LARGE SCALE GENOMIC DNA]</scope>
    <source>
        <strain evidence="2">ATCC 33728</strain>
    </source>
</reference>
<dbReference type="EMBL" id="AP017624">
    <property type="protein sequence ID" value="BAV42867.1"/>
    <property type="molecule type" value="Genomic_DNA"/>
</dbReference>
<proteinExistence type="predicted"/>
<dbReference type="AlphaFoldDB" id="A0A1B4Y744"/>
<organism evidence="1 2">
    <name type="scientific">Mycobacterium ulcerans subsp. shinshuense</name>
    <dbReference type="NCBI Taxonomy" id="1124626"/>
    <lineage>
        <taxon>Bacteria</taxon>
        <taxon>Bacillati</taxon>
        <taxon>Actinomycetota</taxon>
        <taxon>Actinomycetes</taxon>
        <taxon>Mycobacteriales</taxon>
        <taxon>Mycobacteriaceae</taxon>
        <taxon>Mycobacterium</taxon>
        <taxon>Mycobacterium ulcerans group</taxon>
    </lineage>
</organism>